<sequence>RPNPTRKLPSLDALGTSTQSFREGPSLLQASLSKDTSSETSVVKDTANGNQDSTSKSLPARNRITSRSPSNPVSQSSCPMSDKRLVTSSASETNTSSDDGTCNEFFFPLLLLPLRALQNVCAHILLLDPQDVSSMRLTCRANYLEITRVPFILAGVASSWSTLESEDSSESLWSSRGRTAMQRSEVQPSVFRFSSYESLDLLAAWRKCSFFKPMKCISFIFPISFTATTAKEEKEMRSDALRKIREFFVSLPDLKGKGDFFIGAVELNLGTVLSLCEIDTVELRDTLEYASRTGCRTMALTSRSGFGIPYNTFNPVPTRRGLMTNPSLRTFRVAGGVFFSADVMPWIYANISPGSLVTDIKFRNTMLLPADLSRFARCIHLKNMKTFEVDDIGLGDLIAILQKHPTVIQQIDTRRTRLGSGESITDMNLSEEAHLKALLTLRGSGREIARLLPFIKIQNDPAHLTKVELLLTENEDFVFNVGDTLYAINLIASNKIIIMNLFLEILPTDDTFTAFFGVPNHERPEGCLAVQSVCLCMDFQRNCQLDFAVAFDGPHAVSVRQIKVWSETGNRKAVGRKHTKYRFLLSIHFSFAIATSKATVILQSMADSSSGDQNNFSDALSKVVETAVRSGLEPFAKQFEEMHNAIRISSSDAENSESVQEKSGKKKGKRAANRRKAQANTSTARRMGTSLRKTGERNDPLKAVKTKLNEFLREQKVLFDARLETDQAVYVTAEQLRLFEEEGDTAGPKLSVDGSGMPLDWTQNFASSLWNKEAFQVLALEFRKRLKNDKLYKKGRTTHDWIISQMKERLKRVNSSVIKDAASREAFFLARKEKQGRSDRRRGVGADFMSGDVESLSKEDIKKWKDARTVLKELTANGGSDDETDADESETCGQKVFRRLEQPFLNKKVTELLRVIDTYRYFESDLVAKDQRGTPARRITDALKDDPRPPMEKLPINFYDEGWLKRQTEHTRDRLTTKEAVEIPSIVRHIRK</sequence>
<feature type="non-terminal residue" evidence="2">
    <location>
        <position position="1"/>
    </location>
</feature>
<dbReference type="Proteomes" id="UP000053477">
    <property type="component" value="Unassembled WGS sequence"/>
</dbReference>
<evidence type="ECO:0000313" key="3">
    <source>
        <dbReference type="Proteomes" id="UP000053477"/>
    </source>
</evidence>
<dbReference type="STRING" id="27342.A0A0H2QX37"/>
<gene>
    <name evidence="2" type="ORF">SCHPADRAFT_897253</name>
</gene>
<feature type="compositionally biased region" description="Polar residues" evidence="1">
    <location>
        <begin position="86"/>
        <end position="98"/>
    </location>
</feature>
<proteinExistence type="predicted"/>
<dbReference type="EMBL" id="KQ086680">
    <property type="protein sequence ID" value="KLO04140.1"/>
    <property type="molecule type" value="Genomic_DNA"/>
</dbReference>
<accession>A0A0H2QX37</accession>
<evidence type="ECO:0000313" key="2">
    <source>
        <dbReference type="EMBL" id="KLO04140.1"/>
    </source>
</evidence>
<feature type="compositionally biased region" description="Polar residues" evidence="1">
    <location>
        <begin position="28"/>
        <end position="57"/>
    </location>
</feature>
<keyword evidence="3" id="KW-1185">Reference proteome</keyword>
<feature type="region of interest" description="Disordered" evidence="1">
    <location>
        <begin position="647"/>
        <end position="696"/>
    </location>
</feature>
<name>A0A0H2QX37_9AGAM</name>
<protein>
    <submittedName>
        <fullName evidence="2">Uncharacterized protein</fullName>
    </submittedName>
</protein>
<feature type="compositionally biased region" description="Low complexity" evidence="1">
    <location>
        <begin position="66"/>
        <end position="79"/>
    </location>
</feature>
<feature type="compositionally biased region" description="Basic residues" evidence="1">
    <location>
        <begin position="664"/>
        <end position="677"/>
    </location>
</feature>
<feature type="compositionally biased region" description="Polar residues" evidence="1">
    <location>
        <begin position="647"/>
        <end position="658"/>
    </location>
</feature>
<dbReference type="OrthoDB" id="2690488at2759"/>
<dbReference type="InParanoid" id="A0A0H2QX37"/>
<reference evidence="2 3" key="1">
    <citation type="submission" date="2015-04" db="EMBL/GenBank/DDBJ databases">
        <title>Complete genome sequence of Schizopora paradoxa KUC8140, a cosmopolitan wood degrader in East Asia.</title>
        <authorList>
            <consortium name="DOE Joint Genome Institute"/>
            <person name="Min B."/>
            <person name="Park H."/>
            <person name="Jang Y."/>
            <person name="Kim J.-J."/>
            <person name="Kim K.H."/>
            <person name="Pangilinan J."/>
            <person name="Lipzen A."/>
            <person name="Riley R."/>
            <person name="Grigoriev I.V."/>
            <person name="Spatafora J.W."/>
            <person name="Choi I.-G."/>
        </authorList>
    </citation>
    <scope>NUCLEOTIDE SEQUENCE [LARGE SCALE GENOMIC DNA]</scope>
    <source>
        <strain evidence="2 3">KUC8140</strain>
    </source>
</reference>
<organism evidence="2 3">
    <name type="scientific">Schizopora paradoxa</name>
    <dbReference type="NCBI Taxonomy" id="27342"/>
    <lineage>
        <taxon>Eukaryota</taxon>
        <taxon>Fungi</taxon>
        <taxon>Dikarya</taxon>
        <taxon>Basidiomycota</taxon>
        <taxon>Agaricomycotina</taxon>
        <taxon>Agaricomycetes</taxon>
        <taxon>Hymenochaetales</taxon>
        <taxon>Schizoporaceae</taxon>
        <taxon>Schizopora</taxon>
    </lineage>
</organism>
<feature type="region of interest" description="Disordered" evidence="1">
    <location>
        <begin position="1"/>
        <end position="98"/>
    </location>
</feature>
<dbReference type="AlphaFoldDB" id="A0A0H2QX37"/>
<evidence type="ECO:0000256" key="1">
    <source>
        <dbReference type="SAM" id="MobiDB-lite"/>
    </source>
</evidence>